<comment type="caution">
    <text evidence="3">The sequence shown here is derived from an EMBL/GenBank/DDBJ whole genome shotgun (WGS) entry which is preliminary data.</text>
</comment>
<dbReference type="SUPFAM" id="SSF81383">
    <property type="entry name" value="F-box domain"/>
    <property type="match status" value="1"/>
</dbReference>
<sequence length="314" mass="34861">MSPPPSMIRNSSNKHQHLGSVSWASLPKELVELIAWRVLAGDLLDYVRFRAVCTHWNSSTVPPHGRGLIDRRFHPRRWMLFPEGHGLYPGHPNLGGYVRFFNLSTAAFVRVHLPLFDDHVVLDSVDGILLLLRHPDTATRLLHPFTGEIAELPPLSSLVPQLDSKALRRMTNDKKLRKMGNFLIGLCAAVTVSVAGVITIMVTPDMIQVHRVAYAAAGDQRWALSDWKLPRLLTSTVSFQGKLYALSLKSESSHQNDDDDKVYIYRVDPPQSNAKGSSHTLSLPPPVLIAECPLLEAIGAVHLVECDSELMLVG</sequence>
<evidence type="ECO:0000259" key="2">
    <source>
        <dbReference type="Pfam" id="PF03478"/>
    </source>
</evidence>
<gene>
    <name evidence="3" type="ORF">HU200_004792</name>
</gene>
<name>A0A835FRZ0_9POAL</name>
<evidence type="ECO:0000256" key="1">
    <source>
        <dbReference type="SAM" id="Phobius"/>
    </source>
</evidence>
<dbReference type="InterPro" id="IPR005174">
    <property type="entry name" value="KIB1-4_b-propeller"/>
</dbReference>
<accession>A0A835FRZ0</accession>
<evidence type="ECO:0000313" key="4">
    <source>
        <dbReference type="Proteomes" id="UP000636709"/>
    </source>
</evidence>
<reference evidence="3" key="1">
    <citation type="submission" date="2020-07" db="EMBL/GenBank/DDBJ databases">
        <title>Genome sequence and genetic diversity analysis of an under-domesticated orphan crop, white fonio (Digitaria exilis).</title>
        <authorList>
            <person name="Bennetzen J.L."/>
            <person name="Chen S."/>
            <person name="Ma X."/>
            <person name="Wang X."/>
            <person name="Yssel A.E.J."/>
            <person name="Chaluvadi S.R."/>
            <person name="Johnson M."/>
            <person name="Gangashetty P."/>
            <person name="Hamidou F."/>
            <person name="Sanogo M.D."/>
            <person name="Zwaenepoel A."/>
            <person name="Wallace J."/>
            <person name="Van De Peer Y."/>
            <person name="Van Deynze A."/>
        </authorList>
    </citation>
    <scope>NUCLEOTIDE SEQUENCE</scope>
    <source>
        <tissue evidence="3">Leaves</tissue>
    </source>
</reference>
<dbReference type="PANTHER" id="PTHR33165:SF36">
    <property type="entry name" value="DUF295 DOMAIN-CONTAINING PROTEIN"/>
    <property type="match status" value="1"/>
</dbReference>
<keyword evidence="1" id="KW-1133">Transmembrane helix</keyword>
<protein>
    <recommendedName>
        <fullName evidence="2">KIB1-4 beta-propeller domain-containing protein</fullName>
    </recommendedName>
</protein>
<feature type="domain" description="KIB1-4 beta-propeller" evidence="2">
    <location>
        <begin position="100"/>
        <end position="313"/>
    </location>
</feature>
<dbReference type="PANTHER" id="PTHR33165">
    <property type="entry name" value="F-BOX DOMAIN CONTAINING PROTEIN-LIKE-RELATED"/>
    <property type="match status" value="1"/>
</dbReference>
<keyword evidence="4" id="KW-1185">Reference proteome</keyword>
<dbReference type="OrthoDB" id="677464at2759"/>
<dbReference type="InterPro" id="IPR036047">
    <property type="entry name" value="F-box-like_dom_sf"/>
</dbReference>
<dbReference type="Proteomes" id="UP000636709">
    <property type="component" value="Unassembled WGS sequence"/>
</dbReference>
<dbReference type="EMBL" id="JACEFO010000325">
    <property type="protein sequence ID" value="KAF8775374.1"/>
    <property type="molecule type" value="Genomic_DNA"/>
</dbReference>
<organism evidence="3 4">
    <name type="scientific">Digitaria exilis</name>
    <dbReference type="NCBI Taxonomy" id="1010633"/>
    <lineage>
        <taxon>Eukaryota</taxon>
        <taxon>Viridiplantae</taxon>
        <taxon>Streptophyta</taxon>
        <taxon>Embryophyta</taxon>
        <taxon>Tracheophyta</taxon>
        <taxon>Spermatophyta</taxon>
        <taxon>Magnoliopsida</taxon>
        <taxon>Liliopsida</taxon>
        <taxon>Poales</taxon>
        <taxon>Poaceae</taxon>
        <taxon>PACMAD clade</taxon>
        <taxon>Panicoideae</taxon>
        <taxon>Panicodae</taxon>
        <taxon>Paniceae</taxon>
        <taxon>Anthephorinae</taxon>
        <taxon>Digitaria</taxon>
    </lineage>
</organism>
<keyword evidence="1" id="KW-0812">Transmembrane</keyword>
<keyword evidence="1" id="KW-0472">Membrane</keyword>
<dbReference type="Pfam" id="PF03478">
    <property type="entry name" value="Beta-prop_KIB1-4"/>
    <property type="match status" value="1"/>
</dbReference>
<evidence type="ECO:0000313" key="3">
    <source>
        <dbReference type="EMBL" id="KAF8775374.1"/>
    </source>
</evidence>
<dbReference type="AlphaFoldDB" id="A0A835FRZ0"/>
<proteinExistence type="predicted"/>
<feature type="transmembrane region" description="Helical" evidence="1">
    <location>
        <begin position="179"/>
        <end position="202"/>
    </location>
</feature>